<organism evidence="1">
    <name type="scientific">Rhizophora mucronata</name>
    <name type="common">Asiatic mangrove</name>
    <dbReference type="NCBI Taxonomy" id="61149"/>
    <lineage>
        <taxon>Eukaryota</taxon>
        <taxon>Viridiplantae</taxon>
        <taxon>Streptophyta</taxon>
        <taxon>Embryophyta</taxon>
        <taxon>Tracheophyta</taxon>
        <taxon>Spermatophyta</taxon>
        <taxon>Magnoliopsida</taxon>
        <taxon>eudicotyledons</taxon>
        <taxon>Gunneridae</taxon>
        <taxon>Pentapetalae</taxon>
        <taxon>rosids</taxon>
        <taxon>fabids</taxon>
        <taxon>Malpighiales</taxon>
        <taxon>Rhizophoraceae</taxon>
        <taxon>Rhizophora</taxon>
    </lineage>
</organism>
<accession>A0A2P2PL00</accession>
<dbReference type="EMBL" id="GGEC01074918">
    <property type="protein sequence ID" value="MBX55402.1"/>
    <property type="molecule type" value="Transcribed_RNA"/>
</dbReference>
<sequence length="25" mass="2846">MIIKLNLQEKNNGNPKNIFASLSQM</sequence>
<dbReference type="AlphaFoldDB" id="A0A2P2PL00"/>
<evidence type="ECO:0000313" key="1">
    <source>
        <dbReference type="EMBL" id="MBX55402.1"/>
    </source>
</evidence>
<name>A0A2P2PL00_RHIMU</name>
<protein>
    <submittedName>
        <fullName evidence="1">Uncharacterized protein</fullName>
    </submittedName>
</protein>
<proteinExistence type="predicted"/>
<reference evidence="1" key="1">
    <citation type="submission" date="2018-02" db="EMBL/GenBank/DDBJ databases">
        <title>Rhizophora mucronata_Transcriptome.</title>
        <authorList>
            <person name="Meera S.P."/>
            <person name="Sreeshan A."/>
            <person name="Augustine A."/>
        </authorList>
    </citation>
    <scope>NUCLEOTIDE SEQUENCE</scope>
    <source>
        <tissue evidence="1">Leaf</tissue>
    </source>
</reference>